<evidence type="ECO:0000256" key="1">
    <source>
        <dbReference type="SAM" id="Phobius"/>
    </source>
</evidence>
<evidence type="ECO:0000313" key="2">
    <source>
        <dbReference type="EMBL" id="CAD7648275.1"/>
    </source>
</evidence>
<dbReference type="Pfam" id="PF15110">
    <property type="entry name" value="TMEM141"/>
    <property type="match status" value="1"/>
</dbReference>
<dbReference type="InterPro" id="IPR026788">
    <property type="entry name" value="Tmem141"/>
</dbReference>
<proteinExistence type="predicted"/>
<keyword evidence="1" id="KW-0812">Transmembrane</keyword>
<protein>
    <submittedName>
        <fullName evidence="2">Uncharacterized protein</fullName>
    </submittedName>
</protein>
<dbReference type="Gene3D" id="1.10.3350.20">
    <property type="entry name" value="Tmem141 protein family"/>
    <property type="match status" value="1"/>
</dbReference>
<organism evidence="2">
    <name type="scientific">Medioppia subpectinata</name>
    <dbReference type="NCBI Taxonomy" id="1979941"/>
    <lineage>
        <taxon>Eukaryota</taxon>
        <taxon>Metazoa</taxon>
        <taxon>Ecdysozoa</taxon>
        <taxon>Arthropoda</taxon>
        <taxon>Chelicerata</taxon>
        <taxon>Arachnida</taxon>
        <taxon>Acari</taxon>
        <taxon>Acariformes</taxon>
        <taxon>Sarcoptiformes</taxon>
        <taxon>Oribatida</taxon>
        <taxon>Brachypylina</taxon>
        <taxon>Oppioidea</taxon>
        <taxon>Oppiidae</taxon>
        <taxon>Medioppia</taxon>
    </lineage>
</organism>
<reference evidence="2" key="1">
    <citation type="submission" date="2020-11" db="EMBL/GenBank/DDBJ databases">
        <authorList>
            <person name="Tran Van P."/>
        </authorList>
    </citation>
    <scope>NUCLEOTIDE SEQUENCE</scope>
</reference>
<dbReference type="EMBL" id="OC897432">
    <property type="protein sequence ID" value="CAD7648275.1"/>
    <property type="molecule type" value="Genomic_DNA"/>
</dbReference>
<evidence type="ECO:0000313" key="3">
    <source>
        <dbReference type="Proteomes" id="UP000759131"/>
    </source>
</evidence>
<keyword evidence="1" id="KW-1133">Transmembrane helix</keyword>
<dbReference type="OrthoDB" id="10544071at2759"/>
<gene>
    <name evidence="2" type="ORF">OSB1V03_LOCUS21858</name>
</gene>
<dbReference type="EMBL" id="CAJPIZ010042857">
    <property type="protein sequence ID" value="CAG2121912.1"/>
    <property type="molecule type" value="Genomic_DNA"/>
</dbReference>
<dbReference type="AlphaFoldDB" id="A0A7R9LX79"/>
<dbReference type="Proteomes" id="UP000759131">
    <property type="component" value="Unassembled WGS sequence"/>
</dbReference>
<accession>A0A7R9LX79</accession>
<name>A0A7R9LX79_9ACAR</name>
<keyword evidence="3" id="KW-1185">Reference proteome</keyword>
<feature type="transmembrane region" description="Helical" evidence="1">
    <location>
        <begin position="16"/>
        <end position="34"/>
    </location>
</feature>
<sequence length="74" mass="8292">MDDNSEKKFNECSTRAVAKGLAVFCIGFSVTYLIQKSRNMAKSRPFVLPSVIGCVVGFEALRHSMSKCRQMSRQ</sequence>
<dbReference type="InterPro" id="IPR038259">
    <property type="entry name" value="Tmem141_sf"/>
</dbReference>
<keyword evidence="1" id="KW-0472">Membrane</keyword>